<dbReference type="CDD" id="cd00333">
    <property type="entry name" value="MIP"/>
    <property type="match status" value="1"/>
</dbReference>
<evidence type="ECO:0000256" key="8">
    <source>
        <dbReference type="ARBA" id="ARBA00034651"/>
    </source>
</evidence>
<reference evidence="13 14" key="2">
    <citation type="journal article" date="2014" name="J. Gen. Appl. Microbiol.">
        <title>The early diverging ascomycetous budding yeast Saitoella complicata has three histone deacetylases belonging to the Clr6, Hos2, and Rpd3 lineages.</title>
        <authorList>
            <person name="Nishida H."/>
            <person name="Matsumoto T."/>
            <person name="Kondo S."/>
            <person name="Hamamoto M."/>
            <person name="Yoshikawa H."/>
        </authorList>
    </citation>
    <scope>NUCLEOTIDE SEQUENCE [LARGE SCALE GENOMIC DNA]</scope>
    <source>
        <strain evidence="13 14">NRRL Y-17804</strain>
    </source>
</reference>
<evidence type="ECO:0000256" key="5">
    <source>
        <dbReference type="ARBA" id="ARBA00022737"/>
    </source>
</evidence>
<evidence type="ECO:0000256" key="3">
    <source>
        <dbReference type="ARBA" id="ARBA00022448"/>
    </source>
</evidence>
<keyword evidence="5" id="KW-0677">Repeat</keyword>
<keyword evidence="14" id="KW-1185">Reference proteome</keyword>
<comment type="caution">
    <text evidence="13">The sequence shown here is derived from an EMBL/GenBank/DDBJ whole genome shotgun (WGS) entry which is preliminary data.</text>
</comment>
<evidence type="ECO:0000256" key="2">
    <source>
        <dbReference type="ARBA" id="ARBA00006175"/>
    </source>
</evidence>
<dbReference type="InterPro" id="IPR023271">
    <property type="entry name" value="Aquaporin-like"/>
</dbReference>
<dbReference type="Pfam" id="PF00230">
    <property type="entry name" value="MIP"/>
    <property type="match status" value="1"/>
</dbReference>
<feature type="region of interest" description="Disordered" evidence="11">
    <location>
        <begin position="1"/>
        <end position="78"/>
    </location>
</feature>
<dbReference type="GO" id="GO:0015254">
    <property type="term" value="F:glycerol channel activity"/>
    <property type="evidence" value="ECO:0007669"/>
    <property type="project" value="TreeGrafter"/>
</dbReference>
<evidence type="ECO:0000256" key="6">
    <source>
        <dbReference type="ARBA" id="ARBA00022989"/>
    </source>
</evidence>
<dbReference type="Gene3D" id="1.20.1080.10">
    <property type="entry name" value="Glycerol uptake facilitator protein"/>
    <property type="match status" value="1"/>
</dbReference>
<dbReference type="OMA" id="FWVPALM"/>
<evidence type="ECO:0000256" key="1">
    <source>
        <dbReference type="ARBA" id="ARBA00004141"/>
    </source>
</evidence>
<dbReference type="InterPro" id="IPR000425">
    <property type="entry name" value="MIP"/>
</dbReference>
<dbReference type="GO" id="GO:0005886">
    <property type="term" value="C:plasma membrane"/>
    <property type="evidence" value="ECO:0007669"/>
    <property type="project" value="TreeGrafter"/>
</dbReference>
<dbReference type="EMBL" id="BACD03000025">
    <property type="protein sequence ID" value="GAO49735.1"/>
    <property type="molecule type" value="Genomic_DNA"/>
</dbReference>
<dbReference type="InterPro" id="IPR050363">
    <property type="entry name" value="MIP/Aquaporin"/>
</dbReference>
<evidence type="ECO:0000256" key="12">
    <source>
        <dbReference type="SAM" id="Phobius"/>
    </source>
</evidence>
<dbReference type="AlphaFoldDB" id="A0A0E9NK03"/>
<dbReference type="PRINTS" id="PR00783">
    <property type="entry name" value="MINTRINSICP"/>
</dbReference>
<feature type="compositionally biased region" description="Pro residues" evidence="11">
    <location>
        <begin position="1"/>
        <end position="12"/>
    </location>
</feature>
<protein>
    <recommendedName>
        <fullName evidence="15">Aquaporin</fullName>
    </recommendedName>
</protein>
<dbReference type="FunFam" id="1.20.1080.10:FF:000027">
    <property type="entry name" value="MIP aquaporin"/>
    <property type="match status" value="1"/>
</dbReference>
<feature type="transmembrane region" description="Helical" evidence="12">
    <location>
        <begin position="170"/>
        <end position="190"/>
    </location>
</feature>
<accession>A0A0E9NK03</accession>
<comment type="similarity">
    <text evidence="2 10">Belongs to the MIP/aquaporin (TC 1.A.8) family.</text>
</comment>
<keyword evidence="6 12" id="KW-1133">Transmembrane helix</keyword>
<feature type="transmembrane region" description="Helical" evidence="12">
    <location>
        <begin position="96"/>
        <end position="115"/>
    </location>
</feature>
<dbReference type="PANTHER" id="PTHR43829">
    <property type="entry name" value="AQUAPORIN OR AQUAGLYCEROPORIN RELATED"/>
    <property type="match status" value="1"/>
</dbReference>
<keyword evidence="3 10" id="KW-0813">Transport</keyword>
<evidence type="ECO:0000313" key="13">
    <source>
        <dbReference type="EMBL" id="GAO49735.1"/>
    </source>
</evidence>
<reference evidence="13 14" key="1">
    <citation type="journal article" date="2011" name="J. Gen. Appl. Microbiol.">
        <title>Draft genome sequencing of the enigmatic yeast Saitoella complicata.</title>
        <authorList>
            <person name="Nishida H."/>
            <person name="Hamamoto M."/>
            <person name="Sugiyama J."/>
        </authorList>
    </citation>
    <scope>NUCLEOTIDE SEQUENCE [LARGE SCALE GENOMIC DNA]</scope>
    <source>
        <strain evidence="13 14">NRRL Y-17804</strain>
    </source>
</reference>
<keyword evidence="7 12" id="KW-0472">Membrane</keyword>
<evidence type="ECO:0000256" key="4">
    <source>
        <dbReference type="ARBA" id="ARBA00022692"/>
    </source>
</evidence>
<gene>
    <name evidence="13" type="ORF">G7K_3878-t1</name>
</gene>
<dbReference type="PANTHER" id="PTHR43829:SF9">
    <property type="entry name" value="AQUAPORIN-9"/>
    <property type="match status" value="1"/>
</dbReference>
<evidence type="ECO:0000256" key="10">
    <source>
        <dbReference type="RuleBase" id="RU000477"/>
    </source>
</evidence>
<dbReference type="STRING" id="698492.A0A0E9NK03"/>
<reference evidence="13 14" key="3">
    <citation type="journal article" date="2015" name="Genome Announc.">
        <title>Draft Genome Sequence of the Archiascomycetous Yeast Saitoella complicata.</title>
        <authorList>
            <person name="Yamauchi K."/>
            <person name="Kondo S."/>
            <person name="Hamamoto M."/>
            <person name="Takahashi Y."/>
            <person name="Ogura Y."/>
            <person name="Hayashi T."/>
            <person name="Nishida H."/>
        </authorList>
    </citation>
    <scope>NUCLEOTIDE SEQUENCE [LARGE SCALE GENOMIC DNA]</scope>
    <source>
        <strain evidence="13 14">NRRL Y-17804</strain>
    </source>
</reference>
<sequence length="398" mass="43241">MSFPDPHAPAPPLAAHMAGPEDIISTLPAEPVQNPNPGRQHFRPPAPGEQTAPKFIQIEQGGGPPSETSDEARARGKPVTAWTRIRHNMREPFSEFMGTMTMISFGDGVVAQVVLSRGSHGDYQSINWGWGIAVMLAVYVSGGVSGGHLNPAVTLANCVFRKFPWRKFPIYLIAQVCGCFMGAAIVYGNYRSAIDTYEGAVGLRTVGLENSTAGLFCTYPQPFLTRTGQFFSEFTASAILMMILFAIGDQDNNPAGDKGPLVLFFIIFGLGCAFGFETGYAMNLARDFGPRLFSYAAGYGSGVWTAGNSYWWIPCVAPFCGCLFGGLVYDLLLFTGDSPVNRPNFGLWRSSKRSTKATVGTMDPGSDLSPVHTYELGHLDGLHENKKDDIKEVWREHA</sequence>
<dbReference type="PROSITE" id="PS00221">
    <property type="entry name" value="MIP"/>
    <property type="match status" value="1"/>
</dbReference>
<organism evidence="13 14">
    <name type="scientific">Saitoella complicata (strain BCRC 22490 / CBS 7301 / JCM 7358 / NBRC 10748 / NRRL Y-17804)</name>
    <dbReference type="NCBI Taxonomy" id="698492"/>
    <lineage>
        <taxon>Eukaryota</taxon>
        <taxon>Fungi</taxon>
        <taxon>Dikarya</taxon>
        <taxon>Ascomycota</taxon>
        <taxon>Taphrinomycotina</taxon>
        <taxon>Taphrinomycotina incertae sedis</taxon>
        <taxon>Saitoella</taxon>
    </lineage>
</organism>
<comment type="subcellular location">
    <subcellularLocation>
        <location evidence="1">Membrane</location>
        <topology evidence="1">Multi-pass membrane protein</topology>
    </subcellularLocation>
</comment>
<evidence type="ECO:0000313" key="14">
    <source>
        <dbReference type="Proteomes" id="UP000033140"/>
    </source>
</evidence>
<evidence type="ECO:0008006" key="15">
    <source>
        <dbReference type="Google" id="ProtNLM"/>
    </source>
</evidence>
<evidence type="ECO:0000256" key="7">
    <source>
        <dbReference type="ARBA" id="ARBA00023136"/>
    </source>
</evidence>
<dbReference type="PRINTS" id="PR02019">
    <property type="entry name" value="AQUAPORIN7"/>
</dbReference>
<keyword evidence="4 10" id="KW-0812">Transmembrane</keyword>
<comment type="catalytic activity">
    <reaction evidence="9">
        <text>glycerol(in) = glycerol(out)</text>
        <dbReference type="Rhea" id="RHEA:29675"/>
        <dbReference type="ChEBI" id="CHEBI:17754"/>
    </reaction>
</comment>
<dbReference type="InterPro" id="IPR022357">
    <property type="entry name" value="MIP_CS"/>
</dbReference>
<feature type="transmembrane region" description="Helical" evidence="12">
    <location>
        <begin position="310"/>
        <end position="332"/>
    </location>
</feature>
<proteinExistence type="inferred from homology"/>
<dbReference type="NCBIfam" id="TIGR00861">
    <property type="entry name" value="MIP"/>
    <property type="match status" value="1"/>
</dbReference>
<dbReference type="GO" id="GO:0015250">
    <property type="term" value="F:water channel activity"/>
    <property type="evidence" value="ECO:0007669"/>
    <property type="project" value="TreeGrafter"/>
</dbReference>
<evidence type="ECO:0000256" key="11">
    <source>
        <dbReference type="SAM" id="MobiDB-lite"/>
    </source>
</evidence>
<feature type="transmembrane region" description="Helical" evidence="12">
    <location>
        <begin position="260"/>
        <end position="282"/>
    </location>
</feature>
<dbReference type="SUPFAM" id="SSF81338">
    <property type="entry name" value="Aquaporin-like"/>
    <property type="match status" value="1"/>
</dbReference>
<dbReference type="Proteomes" id="UP000033140">
    <property type="component" value="Unassembled WGS sequence"/>
</dbReference>
<comment type="catalytic activity">
    <reaction evidence="8">
        <text>H2O(in) = H2O(out)</text>
        <dbReference type="Rhea" id="RHEA:29667"/>
        <dbReference type="ChEBI" id="CHEBI:15377"/>
    </reaction>
</comment>
<feature type="transmembrane region" description="Helical" evidence="12">
    <location>
        <begin position="230"/>
        <end position="248"/>
    </location>
</feature>
<name>A0A0E9NK03_SAICN</name>
<feature type="transmembrane region" description="Helical" evidence="12">
    <location>
        <begin position="127"/>
        <end position="149"/>
    </location>
</feature>
<evidence type="ECO:0000256" key="9">
    <source>
        <dbReference type="ARBA" id="ARBA00049405"/>
    </source>
</evidence>